<keyword evidence="2 5" id="KW-0489">Methyltransferase</keyword>
<dbReference type="KEGG" id="tbw:NCTC13354_01861"/>
<dbReference type="GO" id="GO:0003723">
    <property type="term" value="F:RNA binding"/>
    <property type="evidence" value="ECO:0007669"/>
    <property type="project" value="InterPro"/>
</dbReference>
<dbReference type="Proteomes" id="UP000269542">
    <property type="component" value="Chromosome"/>
</dbReference>
<accession>A0A3S4V883</accession>
<dbReference type="InterPro" id="IPR051259">
    <property type="entry name" value="rRNA_Methyltransferase"/>
</dbReference>
<reference evidence="5 6" key="1">
    <citation type="submission" date="2018-12" db="EMBL/GenBank/DDBJ databases">
        <authorList>
            <consortium name="Pathogen Informatics"/>
        </authorList>
    </citation>
    <scope>NUCLEOTIDE SEQUENCE [LARGE SCALE GENOMIC DNA]</scope>
    <source>
        <strain evidence="5 6">NCTC13354</strain>
    </source>
</reference>
<dbReference type="InterPro" id="IPR029064">
    <property type="entry name" value="Ribosomal_eL30-like_sf"/>
</dbReference>
<dbReference type="OrthoDB" id="9794400at2"/>
<evidence type="ECO:0000256" key="3">
    <source>
        <dbReference type="ARBA" id="ARBA00022679"/>
    </source>
</evidence>
<dbReference type="GO" id="GO:0032259">
    <property type="term" value="P:methylation"/>
    <property type="evidence" value="ECO:0007669"/>
    <property type="project" value="UniProtKB-KW"/>
</dbReference>
<dbReference type="Pfam" id="PF22435">
    <property type="entry name" value="MRM3-like_sub_bind"/>
    <property type="match status" value="1"/>
</dbReference>
<dbReference type="GO" id="GO:0005737">
    <property type="term" value="C:cytoplasm"/>
    <property type="evidence" value="ECO:0007669"/>
    <property type="project" value="UniProtKB-ARBA"/>
</dbReference>
<dbReference type="EMBL" id="LR134476">
    <property type="protein sequence ID" value="VEI14129.1"/>
    <property type="molecule type" value="Genomic_DNA"/>
</dbReference>
<dbReference type="Gene3D" id="3.30.1330.30">
    <property type="match status" value="1"/>
</dbReference>
<dbReference type="InterPro" id="IPR029026">
    <property type="entry name" value="tRNA_m1G_MTases_N"/>
</dbReference>
<dbReference type="SMART" id="SM00967">
    <property type="entry name" value="SpoU_sub_bind"/>
    <property type="match status" value="1"/>
</dbReference>
<evidence type="ECO:0000313" key="5">
    <source>
        <dbReference type="EMBL" id="VEI14129.1"/>
    </source>
</evidence>
<dbReference type="InterPro" id="IPR013123">
    <property type="entry name" value="SpoU_subst-bd"/>
</dbReference>
<dbReference type="GO" id="GO:0008173">
    <property type="term" value="F:RNA methyltransferase activity"/>
    <property type="evidence" value="ECO:0007669"/>
    <property type="project" value="InterPro"/>
</dbReference>
<evidence type="ECO:0000256" key="1">
    <source>
        <dbReference type="ARBA" id="ARBA00007228"/>
    </source>
</evidence>
<dbReference type="PANTHER" id="PTHR43191">
    <property type="entry name" value="RRNA METHYLTRANSFERASE 3"/>
    <property type="match status" value="1"/>
</dbReference>
<keyword evidence="6" id="KW-1185">Reference proteome</keyword>
<comment type="similarity">
    <text evidence="1">Belongs to the class IV-like SAM-binding methyltransferase superfamily. RNA methyltransferase TrmH family.</text>
</comment>
<evidence type="ECO:0000313" key="6">
    <source>
        <dbReference type="Proteomes" id="UP000269542"/>
    </source>
</evidence>
<proteinExistence type="inferred from homology"/>
<dbReference type="GO" id="GO:0006396">
    <property type="term" value="P:RNA processing"/>
    <property type="evidence" value="ECO:0007669"/>
    <property type="project" value="InterPro"/>
</dbReference>
<dbReference type="InterPro" id="IPR001537">
    <property type="entry name" value="SpoU_MeTrfase"/>
</dbReference>
<name>A0A3S4V883_9ACTO</name>
<dbReference type="InterPro" id="IPR053888">
    <property type="entry name" value="MRM3-like_sub_bind"/>
</dbReference>
<sequence>MPRRYLADKTGQITKVIALRQRRHRQRYGQALVEGPQAVRELLSFAPQCVRDLYVTEAGLAAHPDIDELAAQVDPYTHVLPEDVFAQISTDAQGLAAVMNIPAEVELGEFFAAKPALVVCLVESADPGNLGTIIRTADAAGADGVVLGHGSVELYNPKVIRSTAGSLFHLPVVTGVDVGEVAQRARASGMRVLAADGSGSLQIGSECLDLSVPTLWLIGNEAHGLSGEHLGLADDVVRIPLWGHAESLNAAVAASLCIYASAAAQRGQFR</sequence>
<dbReference type="Pfam" id="PF00588">
    <property type="entry name" value="SpoU_methylase"/>
    <property type="match status" value="1"/>
</dbReference>
<dbReference type="SUPFAM" id="SSF55315">
    <property type="entry name" value="L30e-like"/>
    <property type="match status" value="1"/>
</dbReference>
<dbReference type="EC" id="2.1.1.-" evidence="5"/>
<dbReference type="AlphaFoldDB" id="A0A3S4V883"/>
<dbReference type="InterPro" id="IPR029028">
    <property type="entry name" value="Alpha/beta_knot_MTases"/>
</dbReference>
<evidence type="ECO:0000256" key="2">
    <source>
        <dbReference type="ARBA" id="ARBA00022603"/>
    </source>
</evidence>
<dbReference type="CDD" id="cd18095">
    <property type="entry name" value="SpoU-like_rRNA-MTase"/>
    <property type="match status" value="1"/>
</dbReference>
<dbReference type="PANTHER" id="PTHR43191:SF2">
    <property type="entry name" value="RRNA METHYLTRANSFERASE 3, MITOCHONDRIAL"/>
    <property type="match status" value="1"/>
</dbReference>
<protein>
    <submittedName>
        <fullName evidence="5">TrmH family tRNA/rRNA methyltransferase</fullName>
        <ecNumber evidence="5">2.1.1.-</ecNumber>
    </submittedName>
</protein>
<evidence type="ECO:0000259" key="4">
    <source>
        <dbReference type="SMART" id="SM00967"/>
    </source>
</evidence>
<keyword evidence="3 5" id="KW-0808">Transferase</keyword>
<gene>
    <name evidence="5" type="ORF">NCTC13354_01861</name>
</gene>
<organism evidence="5 6">
    <name type="scientific">Trueperella bialowiezensis</name>
    <dbReference type="NCBI Taxonomy" id="312285"/>
    <lineage>
        <taxon>Bacteria</taxon>
        <taxon>Bacillati</taxon>
        <taxon>Actinomycetota</taxon>
        <taxon>Actinomycetes</taxon>
        <taxon>Actinomycetales</taxon>
        <taxon>Actinomycetaceae</taxon>
        <taxon>Trueperella</taxon>
    </lineage>
</organism>
<feature type="domain" description="RNA 2-O ribose methyltransferase substrate binding" evidence="4">
    <location>
        <begin position="32"/>
        <end position="105"/>
    </location>
</feature>
<dbReference type="SUPFAM" id="SSF75217">
    <property type="entry name" value="alpha/beta knot"/>
    <property type="match status" value="1"/>
</dbReference>
<dbReference type="RefSeq" id="WP_126417163.1">
    <property type="nucleotide sequence ID" value="NZ_LR134476.1"/>
</dbReference>
<dbReference type="Gene3D" id="3.40.1280.10">
    <property type="match status" value="1"/>
</dbReference>